<organism evidence="1">
    <name type="scientific">marine sediment metagenome</name>
    <dbReference type="NCBI Taxonomy" id="412755"/>
    <lineage>
        <taxon>unclassified sequences</taxon>
        <taxon>metagenomes</taxon>
        <taxon>ecological metagenomes</taxon>
    </lineage>
</organism>
<sequence length="66" mass="7385">MTIYGEDVQCSSCGEKHTYDRVTGYECLVLIDGRDRPNLVIGAWCNEACLNDWLDSPAAKVLFPTM</sequence>
<evidence type="ECO:0000313" key="1">
    <source>
        <dbReference type="EMBL" id="GAH18063.1"/>
    </source>
</evidence>
<dbReference type="AlphaFoldDB" id="X1FBE1"/>
<accession>X1FBE1</accession>
<reference evidence="1" key="1">
    <citation type="journal article" date="2014" name="Front. Microbiol.">
        <title>High frequency of phylogenetically diverse reductive dehalogenase-homologous genes in deep subseafloor sedimentary metagenomes.</title>
        <authorList>
            <person name="Kawai M."/>
            <person name="Futagami T."/>
            <person name="Toyoda A."/>
            <person name="Takaki Y."/>
            <person name="Nishi S."/>
            <person name="Hori S."/>
            <person name="Arai W."/>
            <person name="Tsubouchi T."/>
            <person name="Morono Y."/>
            <person name="Uchiyama I."/>
            <person name="Ito T."/>
            <person name="Fujiyama A."/>
            <person name="Inagaki F."/>
            <person name="Takami H."/>
        </authorList>
    </citation>
    <scope>NUCLEOTIDE SEQUENCE</scope>
    <source>
        <strain evidence="1">Expedition CK06-06</strain>
    </source>
</reference>
<proteinExistence type="predicted"/>
<name>X1FBE1_9ZZZZ</name>
<protein>
    <submittedName>
        <fullName evidence="1">Uncharacterized protein</fullName>
    </submittedName>
</protein>
<comment type="caution">
    <text evidence="1">The sequence shown here is derived from an EMBL/GenBank/DDBJ whole genome shotgun (WGS) entry which is preliminary data.</text>
</comment>
<dbReference type="EMBL" id="BART01030609">
    <property type="protein sequence ID" value="GAH18063.1"/>
    <property type="molecule type" value="Genomic_DNA"/>
</dbReference>
<gene>
    <name evidence="1" type="ORF">S01H4_53387</name>
</gene>